<dbReference type="PATRIC" id="fig|945713.3.peg.91"/>
<dbReference type="AlphaFoldDB" id="I0AFP8"/>
<reference evidence="3 4" key="1">
    <citation type="journal article" date="2012" name="Front. Microbiol.">
        <title>Complete genome of Ignavibacterium album, a metabolically versatile, flagellated, facultative anaerobe from the phylum Chlorobi.</title>
        <authorList>
            <person name="Liu Z."/>
            <person name="Frigaard N.-U."/>
            <person name="Vogl K."/>
            <person name="Iino T."/>
            <person name="Ohkuma M."/>
            <person name="Overmann J."/>
            <person name="Bryant D.A."/>
        </authorList>
    </citation>
    <scope>NUCLEOTIDE SEQUENCE [LARGE SCALE GENOMIC DNA]</scope>
    <source>
        <strain evidence="4">DSM 19864 / JCM 16511 / NBRC 101810 / Mat9-16</strain>
    </source>
</reference>
<dbReference type="KEGG" id="ial:IALB_0091"/>
<dbReference type="EMBL" id="CP003418">
    <property type="protein sequence ID" value="AFH47805.1"/>
    <property type="molecule type" value="Genomic_DNA"/>
</dbReference>
<evidence type="ECO:0000259" key="2">
    <source>
        <dbReference type="Pfam" id="PF18810"/>
    </source>
</evidence>
<protein>
    <submittedName>
        <fullName evidence="3">Mu-like prophage protein GP30</fullName>
    </submittedName>
</protein>
<dbReference type="Pfam" id="PF04233">
    <property type="entry name" value="Phage_Mu_F"/>
    <property type="match status" value="1"/>
</dbReference>
<keyword evidence="4" id="KW-1185">Reference proteome</keyword>
<evidence type="ECO:0000313" key="3">
    <source>
        <dbReference type="EMBL" id="AFH47805.1"/>
    </source>
</evidence>
<accession>I0AFP8</accession>
<name>I0AFP8_IGNAJ</name>
<sequence>MPENIDIKLAIGLKPEQIIAYLKRKGYKISWDWEDTWKEAHTKAFTVAKAMKLDILSDIRNELQKAIDEGLSFQQFKENIKPILKAKGWWGKVKAKDVPSDFPLPADVDPEKEVLLGSPWRLKTIYRTNIDVAYASGHYKAMMDNIKDRPYWMYNAVLDSKTRPSHRALHGKVFRADDPIWDKIYPPNGWNCRCSVIPLDENELNEMGLKPIKGSEEIVNNLNPDKGWDYNPGKAALEFDITFGGNFKINDAQPDYKDFARPSVKDVEIRTQSPKKFPSIKEIGEEKFLELLKKEFDLTDSYYSTIKTADDDVALFTKDRLQHFYEKKDGRERYASYIKPTLQNPFEVWLSEYINEKGEIELRKSYIGLFKDKELNEDIFIVLRQEKDSFVFWNAFERDRNRIDKLRKGYLKYWK</sequence>
<dbReference type="HOGENOM" id="CLU_044450_3_2_10"/>
<organism evidence="3 4">
    <name type="scientific">Ignavibacterium album (strain DSM 19864 / JCM 16511 / NBRC 101810 / Mat9-16)</name>
    <dbReference type="NCBI Taxonomy" id="945713"/>
    <lineage>
        <taxon>Bacteria</taxon>
        <taxon>Pseudomonadati</taxon>
        <taxon>Ignavibacteriota</taxon>
        <taxon>Ignavibacteria</taxon>
        <taxon>Ignavibacteriales</taxon>
        <taxon>Ignavibacteriaceae</taxon>
        <taxon>Ignavibacterium</taxon>
    </lineage>
</organism>
<dbReference type="Pfam" id="PF18810">
    <property type="entry name" value="PBECR2"/>
    <property type="match status" value="1"/>
</dbReference>
<dbReference type="InterPro" id="IPR041110">
    <property type="entry name" value="PBECR2"/>
</dbReference>
<proteinExistence type="predicted"/>
<dbReference type="OrthoDB" id="9797300at2"/>
<evidence type="ECO:0000313" key="4">
    <source>
        <dbReference type="Proteomes" id="UP000007394"/>
    </source>
</evidence>
<evidence type="ECO:0000259" key="1">
    <source>
        <dbReference type="Pfam" id="PF04233"/>
    </source>
</evidence>
<dbReference type="RefSeq" id="WP_014558965.1">
    <property type="nucleotide sequence ID" value="NC_017464.1"/>
</dbReference>
<dbReference type="NCBIfam" id="TIGR01641">
    <property type="entry name" value="phageSPP1_gp7"/>
    <property type="match status" value="1"/>
</dbReference>
<feature type="domain" description="Phage-Barnase-EndoU-ColicinE5/D-RelE like nuclease 2" evidence="2">
    <location>
        <begin position="303"/>
        <end position="414"/>
    </location>
</feature>
<gene>
    <name evidence="3" type="ordered locus">IALB_0091</name>
</gene>
<dbReference type="eggNOG" id="COG2369">
    <property type="taxonomic scope" value="Bacteria"/>
</dbReference>
<dbReference type="InterPro" id="IPR006528">
    <property type="entry name" value="Phage_head_morphogenesis_dom"/>
</dbReference>
<feature type="domain" description="Phage head morphogenesis" evidence="1">
    <location>
        <begin position="58"/>
        <end position="197"/>
    </location>
</feature>
<dbReference type="Proteomes" id="UP000007394">
    <property type="component" value="Chromosome"/>
</dbReference>
<dbReference type="STRING" id="945713.IALB_0091"/>